<name>A0A9P1K1F4_9PROT</name>
<accession>A0A9P1K1F4</accession>
<dbReference type="EMBL" id="HE577332">
    <property type="protein sequence ID" value="CCD03805.1"/>
    <property type="molecule type" value="Genomic_DNA"/>
</dbReference>
<organism evidence="1 2">
    <name type="scientific">Azospirillum baldaniorum</name>
    <dbReference type="NCBI Taxonomy" id="1064539"/>
    <lineage>
        <taxon>Bacteria</taxon>
        <taxon>Pseudomonadati</taxon>
        <taxon>Pseudomonadota</taxon>
        <taxon>Alphaproteobacteria</taxon>
        <taxon>Rhodospirillales</taxon>
        <taxon>Azospirillaceae</taxon>
        <taxon>Azospirillum</taxon>
    </lineage>
</organism>
<evidence type="ECO:0000313" key="2">
    <source>
        <dbReference type="Proteomes" id="UP000007319"/>
    </source>
</evidence>
<geneLocation type="plasmid" evidence="1 2">
    <name>AZOBR_p5</name>
</geneLocation>
<keyword evidence="2" id="KW-1185">Reference proteome</keyword>
<gene>
    <name evidence="1" type="ORF">AZOBR_p50032</name>
</gene>
<protein>
    <submittedName>
        <fullName evidence="1">Uncharacterized protein</fullName>
    </submittedName>
</protein>
<dbReference type="KEGG" id="abs:AZOBR_p50032"/>
<dbReference type="GO" id="GO:0006935">
    <property type="term" value="P:chemotaxis"/>
    <property type="evidence" value="ECO:0007669"/>
    <property type="project" value="InterPro"/>
</dbReference>
<dbReference type="RefSeq" id="WP_014242608.1">
    <property type="nucleotide sequence ID" value="NC_016619.1"/>
</dbReference>
<dbReference type="AlphaFoldDB" id="A0A9P1K1F4"/>
<proteinExistence type="predicted"/>
<evidence type="ECO:0000313" key="1">
    <source>
        <dbReference type="EMBL" id="CCD03805.1"/>
    </source>
</evidence>
<dbReference type="GO" id="GO:0007165">
    <property type="term" value="P:signal transduction"/>
    <property type="evidence" value="ECO:0007669"/>
    <property type="project" value="UniProtKB-KW"/>
</dbReference>
<dbReference type="Proteomes" id="UP000007319">
    <property type="component" value="Plasmid AZOBR_p5"/>
</dbReference>
<reference evidence="1 2" key="1">
    <citation type="journal article" date="2011" name="PLoS Genet.">
        <title>Azospirillum genomes reveal transition of bacteria from aquatic to terrestrial environments.</title>
        <authorList>
            <person name="Wisniewski-Dye F."/>
            <person name="Borziak K."/>
            <person name="Khalsa-Moyers G."/>
            <person name="Alexandre G."/>
            <person name="Sukharnikov L.O."/>
            <person name="Wuichet K."/>
            <person name="Hurst G.B."/>
            <person name="McDonald W.H."/>
            <person name="Robertson J.S."/>
            <person name="Barbe V."/>
            <person name="Calteau A."/>
            <person name="Rouy Z."/>
            <person name="Mangenot S."/>
            <person name="Prigent-Combaret C."/>
            <person name="Normand P."/>
            <person name="Boyer M."/>
            <person name="Siguier P."/>
            <person name="Dessaux Y."/>
            <person name="Elmerich C."/>
            <person name="Condemine G."/>
            <person name="Krishnen G."/>
            <person name="Kennedy I."/>
            <person name="Paterson A.H."/>
            <person name="Gonzalez V."/>
            <person name="Mavingui P."/>
            <person name="Zhulin I.B."/>
        </authorList>
    </citation>
    <scope>NUCLEOTIDE SEQUENCE [LARGE SCALE GENOMIC DNA]</scope>
    <source>
        <strain evidence="1 2">Sp245</strain>
    </source>
</reference>
<dbReference type="GO" id="GO:0005886">
    <property type="term" value="C:plasma membrane"/>
    <property type="evidence" value="ECO:0007669"/>
    <property type="project" value="UniProtKB-SubCell"/>
</dbReference>
<sequence length="126" mass="13411">MSTIKARLLIALGAISDFLLAVSATGWIALSQSNQGIGNVFNNRVVPLRNLKVTSDLYGLNIVDTAHKVRSGALTWEQGVQSINPAVTDIGKRWAFVQLTGMTPADYRRCSAGRTADVPVSGKAAV</sequence>
<keyword evidence="1" id="KW-0614">Plasmid</keyword>